<proteinExistence type="predicted"/>
<feature type="domain" description="PTS EIIC type-2" evidence="10">
    <location>
        <begin position="14"/>
        <end position="436"/>
    </location>
</feature>
<reference evidence="11" key="1">
    <citation type="submission" date="2008-01" db="EMBL/GenBank/DDBJ databases">
        <authorList>
            <person name="Fulton L."/>
            <person name="Clifton S."/>
            <person name="Fulton B."/>
            <person name="Xu J."/>
            <person name="Minx P."/>
            <person name="Pepin K.H."/>
            <person name="Johnson M."/>
            <person name="Thiruvilangam P."/>
            <person name="Bhonagiri V."/>
            <person name="Nash W.E."/>
            <person name="Mardis E.R."/>
            <person name="Wilson R.K."/>
        </authorList>
    </citation>
    <scope>NUCLEOTIDE SEQUENCE [LARGE SCALE GENOMIC DNA]</scope>
    <source>
        <strain evidence="11">DSM 17244</strain>
    </source>
</reference>
<dbReference type="AlphaFoldDB" id="B1C5Z6"/>
<dbReference type="InterPro" id="IPR013853">
    <property type="entry name" value="EIIC-GAT"/>
</dbReference>
<feature type="transmembrane region" description="Helical" evidence="9">
    <location>
        <begin position="373"/>
        <end position="391"/>
    </location>
</feature>
<comment type="subcellular location">
    <subcellularLocation>
        <location evidence="1">Cell membrane</location>
        <topology evidence="1">Multi-pass membrane protein</topology>
    </subcellularLocation>
</comment>
<protein>
    <submittedName>
        <fullName evidence="11">PTS system Galactitol-specific IIC component</fullName>
    </submittedName>
</protein>
<evidence type="ECO:0000256" key="8">
    <source>
        <dbReference type="ARBA" id="ARBA00023136"/>
    </source>
</evidence>
<evidence type="ECO:0000256" key="2">
    <source>
        <dbReference type="ARBA" id="ARBA00022448"/>
    </source>
</evidence>
<keyword evidence="6 9" id="KW-0812">Transmembrane</keyword>
<dbReference type="Pfam" id="PF03611">
    <property type="entry name" value="EIIC-GAT"/>
    <property type="match status" value="1"/>
</dbReference>
<dbReference type="InterPro" id="IPR004703">
    <property type="entry name" value="PTS_sugar-sp_permease"/>
</dbReference>
<evidence type="ECO:0000256" key="1">
    <source>
        <dbReference type="ARBA" id="ARBA00004651"/>
    </source>
</evidence>
<dbReference type="HOGENOM" id="CLU_040393_0_0_9"/>
<dbReference type="PIRSF" id="PIRSF006304">
    <property type="entry name" value="GatC"/>
    <property type="match status" value="1"/>
</dbReference>
<dbReference type="GO" id="GO:0015577">
    <property type="term" value="F:galactitol transmembrane transporter activity"/>
    <property type="evidence" value="ECO:0007669"/>
    <property type="project" value="InterPro"/>
</dbReference>
<keyword evidence="5" id="KW-0598">Phosphotransferase system</keyword>
<dbReference type="GO" id="GO:0009401">
    <property type="term" value="P:phosphoenolpyruvate-dependent sugar phosphotransferase system"/>
    <property type="evidence" value="ECO:0007669"/>
    <property type="project" value="UniProtKB-KW"/>
</dbReference>
<keyword evidence="7 9" id="KW-1133">Transmembrane helix</keyword>
<dbReference type="GO" id="GO:0005886">
    <property type="term" value="C:plasma membrane"/>
    <property type="evidence" value="ECO:0007669"/>
    <property type="project" value="UniProtKB-SubCell"/>
</dbReference>
<organism evidence="11 12">
    <name type="scientific">Anaerofustis stercorihominis DSM 17244</name>
    <dbReference type="NCBI Taxonomy" id="445971"/>
    <lineage>
        <taxon>Bacteria</taxon>
        <taxon>Bacillati</taxon>
        <taxon>Bacillota</taxon>
        <taxon>Clostridia</taxon>
        <taxon>Eubacteriales</taxon>
        <taxon>Eubacteriaceae</taxon>
        <taxon>Anaerofustis</taxon>
    </lineage>
</organism>
<reference evidence="11" key="2">
    <citation type="submission" date="2013-08" db="EMBL/GenBank/DDBJ databases">
        <title>Draft genome sequence of Anaerofustis stercorihominis (DSM 17244).</title>
        <authorList>
            <person name="Sudarsanam P."/>
            <person name="Ley R."/>
            <person name="Guruge J."/>
            <person name="Turnbaugh P.J."/>
            <person name="Mahowald M."/>
            <person name="Liep D."/>
            <person name="Gordon J."/>
        </authorList>
    </citation>
    <scope>NUCLEOTIDE SEQUENCE</scope>
    <source>
        <strain evidence="11">DSM 17244</strain>
    </source>
</reference>
<evidence type="ECO:0000256" key="5">
    <source>
        <dbReference type="ARBA" id="ARBA00022683"/>
    </source>
</evidence>
<dbReference type="InterPro" id="IPR013014">
    <property type="entry name" value="PTS_EIIC_2"/>
</dbReference>
<evidence type="ECO:0000256" key="9">
    <source>
        <dbReference type="SAM" id="Phobius"/>
    </source>
</evidence>
<dbReference type="PANTHER" id="PTHR37324">
    <property type="entry name" value="PTS SYSTEM GALACTITOL-SPECIFIC EIIC COMPONENT"/>
    <property type="match status" value="1"/>
</dbReference>
<feature type="transmembrane region" description="Helical" evidence="9">
    <location>
        <begin position="12"/>
        <end position="37"/>
    </location>
</feature>
<feature type="transmembrane region" description="Helical" evidence="9">
    <location>
        <begin position="233"/>
        <end position="251"/>
    </location>
</feature>
<accession>B1C5Z6</accession>
<feature type="transmembrane region" description="Helical" evidence="9">
    <location>
        <begin position="49"/>
        <end position="73"/>
    </location>
</feature>
<dbReference type="PANTHER" id="PTHR37324:SF2">
    <property type="entry name" value="PTS SYSTEM GALACTITOL-SPECIFIC EIIC COMPONENT"/>
    <property type="match status" value="1"/>
</dbReference>
<keyword evidence="3" id="KW-1003">Cell membrane</keyword>
<evidence type="ECO:0000259" key="10">
    <source>
        <dbReference type="PROSITE" id="PS51104"/>
    </source>
</evidence>
<keyword evidence="12" id="KW-1185">Reference proteome</keyword>
<feature type="transmembrane region" description="Helical" evidence="9">
    <location>
        <begin position="103"/>
        <end position="123"/>
    </location>
</feature>
<evidence type="ECO:0000313" key="11">
    <source>
        <dbReference type="EMBL" id="EDS73565.1"/>
    </source>
</evidence>
<name>B1C5Z6_9FIRM</name>
<sequence>MKGGNKMDFIMSIFNFIIDMGAAVMMPIILIIIGLIMGAKFGDVVRAGVTFGIGFIGLNLVIGLMSSTITPVANDLVKNLGFKLTAIDTGWATASALAWSTEIVPLVFMAILLTNVVMLLFGLTKTMDIDIWNYWHALFIASCIVLVTGNVFVAVLSSIINMAICFKLADWTQKDCEEVLGLEGISLPHMQAVNWAIITYPLNWLLDRIPGVKDIEWTTDGIVEKLGLLGEPMMLGLIIGGLLSAAAQFSAPDVNVINAIQQIFIVGMNVAAVLLLIPRMISLLMEGLMVISEATQEFLNKRFPGKEIYIGLDAAVATGHPFVIATGLLMIPITLLLAFILPGNTTLPLADLSVLTFAVIFSVVPCKGNLFRALIMATITMIIVLYVASYAAPYMTGLASNANLTVPEGAAQLTCLGAAFQWYSWIPFALAKFFLT</sequence>
<feature type="transmembrane region" description="Helical" evidence="9">
    <location>
        <begin position="411"/>
        <end position="435"/>
    </location>
</feature>
<comment type="caution">
    <text evidence="11">The sequence shown here is derived from an EMBL/GenBank/DDBJ whole genome shotgun (WGS) entry which is preliminary data.</text>
</comment>
<feature type="transmembrane region" description="Helical" evidence="9">
    <location>
        <begin position="135"/>
        <end position="164"/>
    </location>
</feature>
<evidence type="ECO:0000313" key="12">
    <source>
        <dbReference type="Proteomes" id="UP000005178"/>
    </source>
</evidence>
<dbReference type="STRING" id="445971.ANASTE_00134"/>
<feature type="transmembrane region" description="Helical" evidence="9">
    <location>
        <begin position="347"/>
        <end position="366"/>
    </location>
</feature>
<keyword evidence="2" id="KW-0813">Transport</keyword>
<keyword evidence="4" id="KW-0762">Sugar transport</keyword>
<keyword evidence="8 9" id="KW-0472">Membrane</keyword>
<evidence type="ECO:0000256" key="4">
    <source>
        <dbReference type="ARBA" id="ARBA00022597"/>
    </source>
</evidence>
<dbReference type="EMBL" id="ABIL02000003">
    <property type="protein sequence ID" value="EDS73565.1"/>
    <property type="molecule type" value="Genomic_DNA"/>
</dbReference>
<feature type="transmembrane region" description="Helical" evidence="9">
    <location>
        <begin position="257"/>
        <end position="277"/>
    </location>
</feature>
<dbReference type="Proteomes" id="UP000005178">
    <property type="component" value="Unassembled WGS sequence"/>
</dbReference>
<feature type="transmembrane region" description="Helical" evidence="9">
    <location>
        <begin position="322"/>
        <end position="341"/>
    </location>
</feature>
<gene>
    <name evidence="11" type="ORF">ANASTE_00134</name>
</gene>
<evidence type="ECO:0000256" key="7">
    <source>
        <dbReference type="ARBA" id="ARBA00022989"/>
    </source>
</evidence>
<dbReference type="eggNOG" id="COG3775">
    <property type="taxonomic scope" value="Bacteria"/>
</dbReference>
<dbReference type="PROSITE" id="PS51104">
    <property type="entry name" value="PTS_EIIC_TYPE_2"/>
    <property type="match status" value="1"/>
</dbReference>
<evidence type="ECO:0000256" key="6">
    <source>
        <dbReference type="ARBA" id="ARBA00022692"/>
    </source>
</evidence>
<evidence type="ECO:0000256" key="3">
    <source>
        <dbReference type="ARBA" id="ARBA00022475"/>
    </source>
</evidence>